<comment type="catalytic activity">
    <reaction evidence="1">
        <text>ATP + protein L-histidine = ADP + protein N-phospho-L-histidine.</text>
        <dbReference type="EC" id="2.7.13.3"/>
    </reaction>
</comment>
<evidence type="ECO:0000256" key="9">
    <source>
        <dbReference type="SAM" id="MobiDB-lite"/>
    </source>
</evidence>
<dbReference type="Gene3D" id="1.10.287.560">
    <property type="entry name" value="Histidine kinase CheA-like, homodimeric domain"/>
    <property type="match status" value="1"/>
</dbReference>
<dbReference type="SUPFAM" id="SSF47226">
    <property type="entry name" value="Histidine-containing phosphotransfer domain, HPT domain"/>
    <property type="match status" value="1"/>
</dbReference>
<evidence type="ECO:0000256" key="2">
    <source>
        <dbReference type="ARBA" id="ARBA00004236"/>
    </source>
</evidence>
<dbReference type="Proteomes" id="UP001596527">
    <property type="component" value="Unassembled WGS sequence"/>
</dbReference>
<gene>
    <name evidence="13" type="ORF">ACFQWG_08170</name>
</gene>
<dbReference type="Pfam" id="PF02518">
    <property type="entry name" value="HATPase_c"/>
    <property type="match status" value="1"/>
</dbReference>
<evidence type="ECO:0000259" key="12">
    <source>
        <dbReference type="PROSITE" id="PS50894"/>
    </source>
</evidence>
<proteinExistence type="predicted"/>
<dbReference type="InterPro" id="IPR036061">
    <property type="entry name" value="CheW-like_dom_sf"/>
</dbReference>
<dbReference type="Gene3D" id="2.40.50.180">
    <property type="entry name" value="CheA-289, Domain 4"/>
    <property type="match status" value="1"/>
</dbReference>
<protein>
    <recommendedName>
        <fullName evidence="3">histidine kinase</fullName>
        <ecNumber evidence="3">2.7.13.3</ecNumber>
    </recommendedName>
</protein>
<dbReference type="InterPro" id="IPR051315">
    <property type="entry name" value="Bact_Chemotaxis_CheA"/>
</dbReference>
<evidence type="ECO:0000256" key="7">
    <source>
        <dbReference type="ARBA" id="ARBA00023012"/>
    </source>
</evidence>
<evidence type="ECO:0000313" key="14">
    <source>
        <dbReference type="Proteomes" id="UP001596527"/>
    </source>
</evidence>
<feature type="domain" description="CheW-like" evidence="11">
    <location>
        <begin position="426"/>
        <end position="561"/>
    </location>
</feature>
<dbReference type="SUPFAM" id="SSF55874">
    <property type="entry name" value="ATPase domain of HSP90 chaperone/DNA topoisomerase II/histidine kinase"/>
    <property type="match status" value="1"/>
</dbReference>
<sequence length="728" mass="77166">MEGGPVDDTDDMGDIVADFLVESYENLDQLDQDLVALETDPSSRDLLSGIFRTVHTIKGTAGFLGLGHLEHLAHTGESLLAELRDGERAMDRVTADALLLLVDRLRGMLASIERGRGDGIDAADALAAIEAIRSSGAIPPPEKRPAPGDTAPPPVAGHRAGAADEAGEDSTHSIAESSVRVDVGLLDSLMREVGELVLVRNQIDRLSRDDADPEVQRAVQRLNLIAGELQEGVMRTRMQPIEHVWSAMPRLIRDLSRTLDREVGLVMEGGDTELDRGLLEAVKDPLTHLVRNAVDHGIEPPGDRAAAGKPRKGTVTLRAFHAGGQVVVEISDDGRGIDPDAVGRAAVARGLRTEGQVRSMGTSELFGLLFEPGFSTAEKVTNISGRGVGMDVVRSKVEGIGGSVDVESVIGAGTTWRMRIPLTLAIMPALTVECGGEVFAIAQVNLLELVAIRSGEEGPRIEWVGDAPVFRLRGSLLPLVPLADVLGLDPGEGDLVIAVMQVDDERFGLMVDRVLNTEEIVVKALSSRVKQLGLFSGATVLGDGTVALILDLQAVARQALGTDTGDLVRTRSPQTAPPEAAETRLERLLVVGAAGGRRVGVPLEVVTRLERLPADSVERVGSREVLQYRGALVPLVRLDDVLGTGSAGDADDLPVVVVATGRGGSLALAVDQILDVVDHDPSERSEVRDTALVASTVIDGQVTELLDLPALIRSAEPVQAFDLERMGA</sequence>
<dbReference type="Gene3D" id="2.30.30.40">
    <property type="entry name" value="SH3 Domains"/>
    <property type="match status" value="1"/>
</dbReference>
<evidence type="ECO:0000256" key="8">
    <source>
        <dbReference type="PROSITE-ProRule" id="PRU00110"/>
    </source>
</evidence>
<dbReference type="InterPro" id="IPR008207">
    <property type="entry name" value="Sig_transdc_His_kin_Hpt_dom"/>
</dbReference>
<evidence type="ECO:0000256" key="6">
    <source>
        <dbReference type="ARBA" id="ARBA00022777"/>
    </source>
</evidence>
<dbReference type="CDD" id="cd00088">
    <property type="entry name" value="HPT"/>
    <property type="match status" value="1"/>
</dbReference>
<dbReference type="PROSITE" id="PS50894">
    <property type="entry name" value="HPT"/>
    <property type="match status" value="1"/>
</dbReference>
<dbReference type="InterPro" id="IPR036097">
    <property type="entry name" value="HisK_dim/P_sf"/>
</dbReference>
<evidence type="ECO:0000259" key="11">
    <source>
        <dbReference type="PROSITE" id="PS50851"/>
    </source>
</evidence>
<evidence type="ECO:0000313" key="13">
    <source>
        <dbReference type="EMBL" id="MFC7581171.1"/>
    </source>
</evidence>
<comment type="subcellular location">
    <subcellularLocation>
        <location evidence="2">Cell membrane</location>
    </subcellularLocation>
</comment>
<name>A0ABW2SNW5_9ACTO</name>
<dbReference type="InterPro" id="IPR036641">
    <property type="entry name" value="HPT_dom_sf"/>
</dbReference>
<keyword evidence="5" id="KW-0808">Transferase</keyword>
<evidence type="ECO:0000256" key="1">
    <source>
        <dbReference type="ARBA" id="ARBA00000085"/>
    </source>
</evidence>
<organism evidence="13 14">
    <name type="scientific">Schaalia naturae</name>
    <dbReference type="NCBI Taxonomy" id="635203"/>
    <lineage>
        <taxon>Bacteria</taxon>
        <taxon>Bacillati</taxon>
        <taxon>Actinomycetota</taxon>
        <taxon>Actinomycetes</taxon>
        <taxon>Actinomycetales</taxon>
        <taxon>Actinomycetaceae</taxon>
        <taxon>Schaalia</taxon>
    </lineage>
</organism>
<keyword evidence="14" id="KW-1185">Reference proteome</keyword>
<evidence type="ECO:0000256" key="4">
    <source>
        <dbReference type="ARBA" id="ARBA00022553"/>
    </source>
</evidence>
<dbReference type="PROSITE" id="PS50851">
    <property type="entry name" value="CHEW"/>
    <property type="match status" value="2"/>
</dbReference>
<dbReference type="Pfam" id="PF01627">
    <property type="entry name" value="Hpt"/>
    <property type="match status" value="1"/>
</dbReference>
<dbReference type="SMART" id="SM00073">
    <property type="entry name" value="HPT"/>
    <property type="match status" value="1"/>
</dbReference>
<evidence type="ECO:0000256" key="5">
    <source>
        <dbReference type="ARBA" id="ARBA00022679"/>
    </source>
</evidence>
<dbReference type="InterPro" id="IPR003594">
    <property type="entry name" value="HATPase_dom"/>
</dbReference>
<dbReference type="Pfam" id="PF02895">
    <property type="entry name" value="H-kinase_dim"/>
    <property type="match status" value="1"/>
</dbReference>
<dbReference type="SMART" id="SM00260">
    <property type="entry name" value="CheW"/>
    <property type="match status" value="2"/>
</dbReference>
<dbReference type="PANTHER" id="PTHR43395:SF1">
    <property type="entry name" value="CHEMOTAXIS PROTEIN CHEA"/>
    <property type="match status" value="1"/>
</dbReference>
<dbReference type="InterPro" id="IPR004105">
    <property type="entry name" value="CheA-like_dim"/>
</dbReference>
<keyword evidence="7" id="KW-0902">Two-component regulatory system</keyword>
<dbReference type="InterPro" id="IPR036890">
    <property type="entry name" value="HATPase_C_sf"/>
</dbReference>
<reference evidence="14" key="1">
    <citation type="journal article" date="2019" name="Int. J. Syst. Evol. Microbiol.">
        <title>The Global Catalogue of Microorganisms (GCM) 10K type strain sequencing project: providing services to taxonomists for standard genome sequencing and annotation.</title>
        <authorList>
            <consortium name="The Broad Institute Genomics Platform"/>
            <consortium name="The Broad Institute Genome Sequencing Center for Infectious Disease"/>
            <person name="Wu L."/>
            <person name="Ma J."/>
        </authorList>
    </citation>
    <scope>NUCLEOTIDE SEQUENCE [LARGE SCALE GENOMIC DNA]</scope>
    <source>
        <strain evidence="14">CCUG 56698</strain>
    </source>
</reference>
<accession>A0ABW2SNW5</accession>
<feature type="modified residue" description="Phosphohistidine" evidence="8">
    <location>
        <position position="55"/>
    </location>
</feature>
<dbReference type="InterPro" id="IPR002545">
    <property type="entry name" value="CheW-lke_dom"/>
</dbReference>
<dbReference type="InterPro" id="IPR005467">
    <property type="entry name" value="His_kinase_dom"/>
</dbReference>
<dbReference type="SUPFAM" id="SSF47384">
    <property type="entry name" value="Homodimeric domain of signal transducing histidine kinase"/>
    <property type="match status" value="1"/>
</dbReference>
<comment type="caution">
    <text evidence="13">The sequence shown here is derived from an EMBL/GenBank/DDBJ whole genome shotgun (WGS) entry which is preliminary data.</text>
</comment>
<dbReference type="CDD" id="cd16916">
    <property type="entry name" value="HATPase_CheA-like"/>
    <property type="match status" value="1"/>
</dbReference>
<dbReference type="EMBL" id="JBHTEF010000001">
    <property type="protein sequence ID" value="MFC7581171.1"/>
    <property type="molecule type" value="Genomic_DNA"/>
</dbReference>
<dbReference type="PANTHER" id="PTHR43395">
    <property type="entry name" value="SENSOR HISTIDINE KINASE CHEA"/>
    <property type="match status" value="1"/>
</dbReference>
<keyword evidence="6" id="KW-0418">Kinase</keyword>
<feature type="domain" description="Histidine kinase" evidence="10">
    <location>
        <begin position="219"/>
        <end position="424"/>
    </location>
</feature>
<dbReference type="RefSeq" id="WP_380974183.1">
    <property type="nucleotide sequence ID" value="NZ_JBHTEF010000001.1"/>
</dbReference>
<dbReference type="Gene3D" id="1.20.120.160">
    <property type="entry name" value="HPT domain"/>
    <property type="match status" value="1"/>
</dbReference>
<feature type="domain" description="HPt" evidence="12">
    <location>
        <begin position="8"/>
        <end position="116"/>
    </location>
</feature>
<feature type="region of interest" description="Disordered" evidence="9">
    <location>
        <begin position="134"/>
        <end position="174"/>
    </location>
</feature>
<dbReference type="Gene3D" id="3.30.565.10">
    <property type="entry name" value="Histidine kinase-like ATPase, C-terminal domain"/>
    <property type="match status" value="1"/>
</dbReference>
<feature type="domain" description="CheW-like" evidence="11">
    <location>
        <begin position="585"/>
        <end position="717"/>
    </location>
</feature>
<dbReference type="SMART" id="SM01231">
    <property type="entry name" value="H-kinase_dim"/>
    <property type="match status" value="1"/>
</dbReference>
<evidence type="ECO:0000259" key="10">
    <source>
        <dbReference type="PROSITE" id="PS50109"/>
    </source>
</evidence>
<dbReference type="InterPro" id="IPR004358">
    <property type="entry name" value="Sig_transdc_His_kin-like_C"/>
</dbReference>
<dbReference type="PROSITE" id="PS50109">
    <property type="entry name" value="HIS_KIN"/>
    <property type="match status" value="1"/>
</dbReference>
<dbReference type="InterPro" id="IPR037006">
    <property type="entry name" value="CheA-like_homodim_sf"/>
</dbReference>
<evidence type="ECO:0000256" key="3">
    <source>
        <dbReference type="ARBA" id="ARBA00012438"/>
    </source>
</evidence>
<dbReference type="PRINTS" id="PR00344">
    <property type="entry name" value="BCTRLSENSOR"/>
</dbReference>
<dbReference type="Pfam" id="PF01584">
    <property type="entry name" value="CheW"/>
    <property type="match status" value="2"/>
</dbReference>
<dbReference type="EC" id="2.7.13.3" evidence="3"/>
<dbReference type="SUPFAM" id="SSF50341">
    <property type="entry name" value="CheW-like"/>
    <property type="match status" value="2"/>
</dbReference>
<dbReference type="SMART" id="SM00387">
    <property type="entry name" value="HATPase_c"/>
    <property type="match status" value="1"/>
</dbReference>
<keyword evidence="4 8" id="KW-0597">Phosphoprotein</keyword>